<keyword evidence="1" id="KW-0479">Metal-binding</keyword>
<dbReference type="PRINTS" id="PR00069">
    <property type="entry name" value="ALDKETRDTASE"/>
</dbReference>
<evidence type="ECO:0000313" key="6">
    <source>
        <dbReference type="Proteomes" id="UP000823935"/>
    </source>
</evidence>
<dbReference type="InterPro" id="IPR053135">
    <property type="entry name" value="AKR2_Oxidoreductase"/>
</dbReference>
<keyword evidence="2" id="KW-0408">Iron</keyword>
<dbReference type="InterPro" id="IPR036812">
    <property type="entry name" value="NAD(P)_OxRdtase_dom_sf"/>
</dbReference>
<dbReference type="InterPro" id="IPR023210">
    <property type="entry name" value="NADP_OxRdtase_dom"/>
</dbReference>
<dbReference type="SUPFAM" id="SSF46548">
    <property type="entry name" value="alpha-helical ferredoxin"/>
    <property type="match status" value="1"/>
</dbReference>
<dbReference type="Pfam" id="PF13534">
    <property type="entry name" value="Fer4_17"/>
    <property type="match status" value="1"/>
</dbReference>
<proteinExistence type="predicted"/>
<gene>
    <name evidence="5" type="ORF">IAB44_05875</name>
</gene>
<dbReference type="GO" id="GO:0051536">
    <property type="term" value="F:iron-sulfur cluster binding"/>
    <property type="evidence" value="ECO:0007669"/>
    <property type="project" value="UniProtKB-KW"/>
</dbReference>
<evidence type="ECO:0000259" key="4">
    <source>
        <dbReference type="Pfam" id="PF00248"/>
    </source>
</evidence>
<dbReference type="InterPro" id="IPR020471">
    <property type="entry name" value="AKR"/>
</dbReference>
<dbReference type="PANTHER" id="PTHR43312:SF1">
    <property type="entry name" value="NADP-DEPENDENT OXIDOREDUCTASE DOMAIN-CONTAINING PROTEIN"/>
    <property type="match status" value="1"/>
</dbReference>
<dbReference type="GO" id="GO:0016491">
    <property type="term" value="F:oxidoreductase activity"/>
    <property type="evidence" value="ECO:0007669"/>
    <property type="project" value="InterPro"/>
</dbReference>
<evidence type="ECO:0000256" key="2">
    <source>
        <dbReference type="ARBA" id="ARBA00023004"/>
    </source>
</evidence>
<dbReference type="GO" id="GO:0046872">
    <property type="term" value="F:metal ion binding"/>
    <property type="evidence" value="ECO:0007669"/>
    <property type="project" value="UniProtKB-KW"/>
</dbReference>
<dbReference type="Pfam" id="PF00248">
    <property type="entry name" value="Aldo_ket_red"/>
    <property type="match status" value="1"/>
</dbReference>
<dbReference type="PROSITE" id="PS00198">
    <property type="entry name" value="4FE4S_FER_1"/>
    <property type="match status" value="1"/>
</dbReference>
<dbReference type="PANTHER" id="PTHR43312">
    <property type="entry name" value="D-THREO-ALDOSE 1-DEHYDROGENASE"/>
    <property type="match status" value="1"/>
</dbReference>
<comment type="caution">
    <text evidence="5">The sequence shown here is derived from an EMBL/GenBank/DDBJ whole genome shotgun (WGS) entry which is preliminary data.</text>
</comment>
<reference evidence="5" key="1">
    <citation type="submission" date="2020-10" db="EMBL/GenBank/DDBJ databases">
        <authorList>
            <person name="Gilroy R."/>
        </authorList>
    </citation>
    <scope>NUCLEOTIDE SEQUENCE</scope>
    <source>
        <strain evidence="5">CHK190-19873</strain>
    </source>
</reference>
<evidence type="ECO:0000256" key="3">
    <source>
        <dbReference type="ARBA" id="ARBA00023014"/>
    </source>
</evidence>
<protein>
    <submittedName>
        <fullName evidence="5">Aldo/keto reductase</fullName>
    </submittedName>
</protein>
<sequence length="345" mass="38553">MDRVTLGNTGITVNKNGFGALPIQRISQEEAVKLIRRAYEGGITFFDTARVYTDSECKLGAALDGIREKVFVASKTAAADAESFWRDLETTLKNLKTDYLDLYQFHNPAVCPKPGDGSGLYEAMTEAKKQGKIRHIGITNHRLMVAHEIVESGLYETLQFPFCYLATEKDMELVEKCKKAGMGFIAMKSLSGGLITNSRAAYAFAAQFDNVLPIWGVQRANELEEFLSYVENPPVMTEELRQVIEKDRAELQGDFCRGCGYCMPCPAGIEINTCARMSLLIRRAPAQAQLTPEMQEKMRKIEGCLHCNKCRSKCPYGLDTPALLEKNYKDYKEILKAGEIKPLKG</sequence>
<dbReference type="InterPro" id="IPR017900">
    <property type="entry name" value="4Fe4S_Fe_S_CS"/>
</dbReference>
<dbReference type="AlphaFoldDB" id="A0A9D1JJD7"/>
<name>A0A9D1JJD7_9FIRM</name>
<keyword evidence="3" id="KW-0411">Iron-sulfur</keyword>
<accession>A0A9D1JJD7</accession>
<dbReference type="SUPFAM" id="SSF51430">
    <property type="entry name" value="NAD(P)-linked oxidoreductase"/>
    <property type="match status" value="1"/>
</dbReference>
<feature type="domain" description="NADP-dependent oxidoreductase" evidence="4">
    <location>
        <begin position="20"/>
        <end position="198"/>
    </location>
</feature>
<reference evidence="5" key="2">
    <citation type="journal article" date="2021" name="PeerJ">
        <title>Extensive microbial diversity within the chicken gut microbiome revealed by metagenomics and culture.</title>
        <authorList>
            <person name="Gilroy R."/>
            <person name="Ravi A."/>
            <person name="Getino M."/>
            <person name="Pursley I."/>
            <person name="Horton D.L."/>
            <person name="Alikhan N.F."/>
            <person name="Baker D."/>
            <person name="Gharbi K."/>
            <person name="Hall N."/>
            <person name="Watson M."/>
            <person name="Adriaenssens E.M."/>
            <person name="Foster-Nyarko E."/>
            <person name="Jarju S."/>
            <person name="Secka A."/>
            <person name="Antonio M."/>
            <person name="Oren A."/>
            <person name="Chaudhuri R.R."/>
            <person name="La Ragione R."/>
            <person name="Hildebrand F."/>
            <person name="Pallen M.J."/>
        </authorList>
    </citation>
    <scope>NUCLEOTIDE SEQUENCE</scope>
    <source>
        <strain evidence="5">CHK190-19873</strain>
    </source>
</reference>
<organism evidence="5 6">
    <name type="scientific">Candidatus Limivivens intestinipullorum</name>
    <dbReference type="NCBI Taxonomy" id="2840858"/>
    <lineage>
        <taxon>Bacteria</taxon>
        <taxon>Bacillati</taxon>
        <taxon>Bacillota</taxon>
        <taxon>Clostridia</taxon>
        <taxon>Lachnospirales</taxon>
        <taxon>Lachnospiraceae</taxon>
        <taxon>Lachnospiraceae incertae sedis</taxon>
        <taxon>Candidatus Limivivens</taxon>
    </lineage>
</organism>
<dbReference type="Proteomes" id="UP000823935">
    <property type="component" value="Unassembled WGS sequence"/>
</dbReference>
<dbReference type="CDD" id="cd19100">
    <property type="entry name" value="AKR_unchar"/>
    <property type="match status" value="1"/>
</dbReference>
<evidence type="ECO:0000256" key="1">
    <source>
        <dbReference type="ARBA" id="ARBA00022723"/>
    </source>
</evidence>
<dbReference type="EMBL" id="DVIQ01000027">
    <property type="protein sequence ID" value="HIS31066.1"/>
    <property type="molecule type" value="Genomic_DNA"/>
</dbReference>
<evidence type="ECO:0000313" key="5">
    <source>
        <dbReference type="EMBL" id="HIS31066.1"/>
    </source>
</evidence>
<dbReference type="Gene3D" id="3.20.20.100">
    <property type="entry name" value="NADP-dependent oxidoreductase domain"/>
    <property type="match status" value="1"/>
</dbReference>